<dbReference type="Proteomes" id="UP000663891">
    <property type="component" value="Unassembled WGS sequence"/>
</dbReference>
<evidence type="ECO:0000313" key="2">
    <source>
        <dbReference type="Proteomes" id="UP000663891"/>
    </source>
</evidence>
<organism evidence="1 2">
    <name type="scientific">Adineta steineri</name>
    <dbReference type="NCBI Taxonomy" id="433720"/>
    <lineage>
        <taxon>Eukaryota</taxon>
        <taxon>Metazoa</taxon>
        <taxon>Spiralia</taxon>
        <taxon>Gnathifera</taxon>
        <taxon>Rotifera</taxon>
        <taxon>Eurotatoria</taxon>
        <taxon>Bdelloidea</taxon>
        <taxon>Adinetida</taxon>
        <taxon>Adinetidae</taxon>
        <taxon>Adineta</taxon>
    </lineage>
</organism>
<reference evidence="1" key="1">
    <citation type="submission" date="2021-02" db="EMBL/GenBank/DDBJ databases">
        <authorList>
            <person name="Nowell W R."/>
        </authorList>
    </citation>
    <scope>NUCLEOTIDE SEQUENCE</scope>
</reference>
<dbReference type="AlphaFoldDB" id="A0A815SAW8"/>
<protein>
    <submittedName>
        <fullName evidence="1">Uncharacterized protein</fullName>
    </submittedName>
</protein>
<gene>
    <name evidence="1" type="ORF">VCS650_LOCUS41426</name>
</gene>
<proteinExistence type="predicted"/>
<sequence length="301" mass="34731">MLSSSLTNNRPPSIRTINNFQIASARRIWRVTTKHIIMNEQITILQQRLISKQPLPASTLFDHTINRIETSLTQLDNVVIQDDKSTTVPSSQFETMNQLKHNIINQSIITAREMAENSAQIILDETQKLLSFKHDVQHLHEVHITVIASARRIWRVTTKHIIMNEQIAILKQRLISKQSLPASTLFDHTINRIETSLTQSDNVMVQDDKSASVSPSQFDTMNQLKHNIINQSIITAREMAENSAQIILDETQKLLSLKHDDQHSHELHITVVNAIEDRRFHMMQRGNYMIQEKLATYLRQN</sequence>
<name>A0A815SAW8_9BILA</name>
<dbReference type="OrthoDB" id="10057120at2759"/>
<accession>A0A815SAW8</accession>
<comment type="caution">
    <text evidence="1">The sequence shown here is derived from an EMBL/GenBank/DDBJ whole genome shotgun (WGS) entry which is preliminary data.</text>
</comment>
<evidence type="ECO:0000313" key="1">
    <source>
        <dbReference type="EMBL" id="CAF1485736.1"/>
    </source>
</evidence>
<dbReference type="EMBL" id="CAJNON010001792">
    <property type="protein sequence ID" value="CAF1485736.1"/>
    <property type="molecule type" value="Genomic_DNA"/>
</dbReference>